<keyword evidence="6" id="KW-1185">Reference proteome</keyword>
<evidence type="ECO:0000256" key="1">
    <source>
        <dbReference type="ARBA" id="ARBA00004340"/>
    </source>
</evidence>
<dbReference type="GO" id="GO:0005198">
    <property type="term" value="F:structural molecule activity"/>
    <property type="evidence" value="ECO:0007669"/>
    <property type="project" value="InterPro"/>
</dbReference>
<dbReference type="SUPFAM" id="SSF57756">
    <property type="entry name" value="Retrovirus zinc finger-like domains"/>
    <property type="match status" value="1"/>
</dbReference>
<evidence type="ECO:0000313" key="6">
    <source>
        <dbReference type="Proteomes" id="UP000215914"/>
    </source>
</evidence>
<reference evidence="5" key="2">
    <citation type="submission" date="2020-06" db="EMBL/GenBank/DDBJ databases">
        <title>Helianthus annuus Genome sequencing and assembly Release 2.</title>
        <authorList>
            <person name="Gouzy J."/>
            <person name="Langlade N."/>
            <person name="Munos S."/>
        </authorList>
    </citation>
    <scope>NUCLEOTIDE SEQUENCE</scope>
    <source>
        <tissue evidence="5">Leaves</tissue>
    </source>
</reference>
<accession>A0A9K3MVF0</accession>
<evidence type="ECO:0000259" key="4">
    <source>
        <dbReference type="PROSITE" id="PS50158"/>
    </source>
</evidence>
<dbReference type="PROSITE" id="PS50158">
    <property type="entry name" value="ZF_CCHC"/>
    <property type="match status" value="1"/>
</dbReference>
<evidence type="ECO:0000256" key="3">
    <source>
        <dbReference type="SAM" id="MobiDB-lite"/>
    </source>
</evidence>
<dbReference type="OrthoDB" id="1697133at2759"/>
<keyword evidence="2" id="KW-0862">Zinc</keyword>
<sequence length="465" mass="54527">MSSITQKLEQILDEQLDTLPIEQIKELVSLITLDSEECEQKFSEDKILNERYFSENKERIFVLNNEEPRNFPIKKEEPETEESSSDMEMSPRQRANNASTSRSNRHRKKDTEFSMPYHKGIPDSNSNGSATTINTIKIDCIFSLDKRKEVIDKWNTEVSLIIQTNSKEFSQAKALLLLLEHKSAGIIQNFIKGTTWDENLHGEDLFDQIINAIYMMFLGLDLITDKDRENQKMLEKARQNLAKAQLCDICLLDDFTCLYETCLYKLGTGEFHSWIDAYLMKIPIVGEKAKERWNKEKNQFTMHSLGFATRIVKEEIASYCDLSNKQKQLKRFNKDCCKKLAELPQLSFGCEPTKDKGYFKKKYKNKYKTKTKKRFWKSKKRKFSPGKYFSKEKPKICPQGKKKCRCWICSEEGHYANECPNRQKFPEKIKFILEAEIEGYFPSENIFDGYTQVYALEIRRQLVIL</sequence>
<dbReference type="EMBL" id="MNCJ02000327">
    <property type="protein sequence ID" value="KAF5777278.1"/>
    <property type="molecule type" value="Genomic_DNA"/>
</dbReference>
<feature type="region of interest" description="Disordered" evidence="3">
    <location>
        <begin position="70"/>
        <end position="128"/>
    </location>
</feature>
<dbReference type="GO" id="GO:0043657">
    <property type="term" value="C:host cell"/>
    <property type="evidence" value="ECO:0007669"/>
    <property type="project" value="UniProtKB-SubCell"/>
</dbReference>
<dbReference type="InterPro" id="IPR001878">
    <property type="entry name" value="Znf_CCHC"/>
</dbReference>
<organism evidence="5 6">
    <name type="scientific">Helianthus annuus</name>
    <name type="common">Common sunflower</name>
    <dbReference type="NCBI Taxonomy" id="4232"/>
    <lineage>
        <taxon>Eukaryota</taxon>
        <taxon>Viridiplantae</taxon>
        <taxon>Streptophyta</taxon>
        <taxon>Embryophyta</taxon>
        <taxon>Tracheophyta</taxon>
        <taxon>Spermatophyta</taxon>
        <taxon>Magnoliopsida</taxon>
        <taxon>eudicotyledons</taxon>
        <taxon>Gunneridae</taxon>
        <taxon>Pentapetalae</taxon>
        <taxon>asterids</taxon>
        <taxon>campanulids</taxon>
        <taxon>Asterales</taxon>
        <taxon>Asteraceae</taxon>
        <taxon>Asteroideae</taxon>
        <taxon>Heliantheae alliance</taxon>
        <taxon>Heliantheae</taxon>
        <taxon>Helianthus</taxon>
    </lineage>
</organism>
<keyword evidence="2" id="KW-0863">Zinc-finger</keyword>
<proteinExistence type="predicted"/>
<dbReference type="InterPro" id="IPR001988">
    <property type="entry name" value="Caulimo_coat"/>
</dbReference>
<dbReference type="AlphaFoldDB" id="A0A9K3MVF0"/>
<dbReference type="GO" id="GO:0003676">
    <property type="term" value="F:nucleic acid binding"/>
    <property type="evidence" value="ECO:0007669"/>
    <property type="project" value="InterPro"/>
</dbReference>
<dbReference type="Proteomes" id="UP000215914">
    <property type="component" value="Unassembled WGS sequence"/>
</dbReference>
<feature type="domain" description="CCHC-type" evidence="4">
    <location>
        <begin position="405"/>
        <end position="421"/>
    </location>
</feature>
<feature type="compositionally biased region" description="Polar residues" evidence="3">
    <location>
        <begin position="93"/>
        <end position="102"/>
    </location>
</feature>
<dbReference type="GO" id="GO:0008270">
    <property type="term" value="F:zinc ion binding"/>
    <property type="evidence" value="ECO:0007669"/>
    <property type="project" value="UniProtKB-KW"/>
</dbReference>
<evidence type="ECO:0000256" key="2">
    <source>
        <dbReference type="PROSITE-ProRule" id="PRU00047"/>
    </source>
</evidence>
<name>A0A9K3MVF0_HELAN</name>
<evidence type="ECO:0000313" key="5">
    <source>
        <dbReference type="EMBL" id="KAF5777278.1"/>
    </source>
</evidence>
<dbReference type="Gramene" id="mRNA:HanXRQr2_Chr12g0533741">
    <property type="protein sequence ID" value="CDS:HanXRQr2_Chr12g0533741.1"/>
    <property type="gene ID" value="HanXRQr2_Chr12g0533741"/>
</dbReference>
<reference evidence="5" key="1">
    <citation type="journal article" date="2017" name="Nature">
        <title>The sunflower genome provides insights into oil metabolism, flowering and Asterid evolution.</title>
        <authorList>
            <person name="Badouin H."/>
            <person name="Gouzy J."/>
            <person name="Grassa C.J."/>
            <person name="Murat F."/>
            <person name="Staton S.E."/>
            <person name="Cottret L."/>
            <person name="Lelandais-Briere C."/>
            <person name="Owens G.L."/>
            <person name="Carrere S."/>
            <person name="Mayjonade B."/>
            <person name="Legrand L."/>
            <person name="Gill N."/>
            <person name="Kane N.C."/>
            <person name="Bowers J.E."/>
            <person name="Hubner S."/>
            <person name="Bellec A."/>
            <person name="Berard A."/>
            <person name="Berges H."/>
            <person name="Blanchet N."/>
            <person name="Boniface M.C."/>
            <person name="Brunel D."/>
            <person name="Catrice O."/>
            <person name="Chaidir N."/>
            <person name="Claudel C."/>
            <person name="Donnadieu C."/>
            <person name="Faraut T."/>
            <person name="Fievet G."/>
            <person name="Helmstetter N."/>
            <person name="King M."/>
            <person name="Knapp S.J."/>
            <person name="Lai Z."/>
            <person name="Le Paslier M.C."/>
            <person name="Lippi Y."/>
            <person name="Lorenzon L."/>
            <person name="Mandel J.R."/>
            <person name="Marage G."/>
            <person name="Marchand G."/>
            <person name="Marquand E."/>
            <person name="Bret-Mestries E."/>
            <person name="Morien E."/>
            <person name="Nambeesan S."/>
            <person name="Nguyen T."/>
            <person name="Pegot-Espagnet P."/>
            <person name="Pouilly N."/>
            <person name="Raftis F."/>
            <person name="Sallet E."/>
            <person name="Schiex T."/>
            <person name="Thomas J."/>
            <person name="Vandecasteele C."/>
            <person name="Vares D."/>
            <person name="Vear F."/>
            <person name="Vautrin S."/>
            <person name="Crespi M."/>
            <person name="Mangin B."/>
            <person name="Burke J.M."/>
            <person name="Salse J."/>
            <person name="Munos S."/>
            <person name="Vincourt P."/>
            <person name="Rieseberg L.H."/>
            <person name="Langlade N.B."/>
        </authorList>
    </citation>
    <scope>NUCLEOTIDE SEQUENCE</scope>
    <source>
        <tissue evidence="5">Leaves</tissue>
    </source>
</reference>
<gene>
    <name evidence="5" type="ORF">HanXRQr2_Chr12g0533741</name>
</gene>
<dbReference type="SMART" id="SM00343">
    <property type="entry name" value="ZnF_C2HC"/>
    <property type="match status" value="1"/>
</dbReference>
<dbReference type="InterPro" id="IPR036875">
    <property type="entry name" value="Znf_CCHC_sf"/>
</dbReference>
<comment type="caution">
    <text evidence="5">The sequence shown here is derived from an EMBL/GenBank/DDBJ whole genome shotgun (WGS) entry which is preliminary data.</text>
</comment>
<keyword evidence="2" id="KW-0479">Metal-binding</keyword>
<dbReference type="PRINTS" id="PR00221">
    <property type="entry name" value="CAULIMOCOAT"/>
</dbReference>
<protein>
    <submittedName>
        <fullName evidence="5">Transcription factor interactor and regulator CCHC(Zn) family</fullName>
    </submittedName>
</protein>
<comment type="subcellular location">
    <subcellularLocation>
        <location evidence="1">Host cell</location>
    </subcellularLocation>
</comment>